<dbReference type="GO" id="GO:0006361">
    <property type="term" value="P:transcription initiation at RNA polymerase I promoter"/>
    <property type="evidence" value="ECO:0007669"/>
    <property type="project" value="TreeGrafter"/>
</dbReference>
<dbReference type="Gene3D" id="1.10.10.60">
    <property type="entry name" value="Homeodomain-like"/>
    <property type="match status" value="1"/>
</dbReference>
<dbReference type="Proteomes" id="UP000313359">
    <property type="component" value="Unassembled WGS sequence"/>
</dbReference>
<accession>A0A5C2SFG9</accession>
<proteinExistence type="predicted"/>
<name>A0A5C2SFG9_9APHY</name>
<dbReference type="PANTHER" id="PTHR28079">
    <property type="entry name" value="RNA POLYMERASE I-SPECIFIC TRANSCRIPTION INITIATION FACTOR RRN5"/>
    <property type="match status" value="1"/>
</dbReference>
<sequence length="870" mass="95721">MPRSDDDDTPADVDPTYLAIFTEHVLDFRAHLAGKHGTEQHQASFLAPRAFWSAEEKDAFFHGLAVHSRFRPDLIAEEIKTKTLADVCVYIALLEQGDIEDLKSGVHVGEHARLHRKDHPSAVEVSDKWLSFEERMADALMVFQSSLDQEAITTARDEEIHVRKYAVRAPRGSGRTTSQARDREGEKARREEFEQWLTQRRKEWEGDEMLLSMDKADLATLDRMLREDEEGRGVVAEANIHHSDDEAEYPPPETMQAEQYSNPRPVSQLGEEHIDPMLLALSQVDSALSTGQPGGPADSSAPLATTSFSREMPFMTLPLPPIADAYPPQTSAPTAAPLPIAIDPALVPLPDSSAAPSVTEDGSTIDGEDLLQMSPAARRRYQKRLYMRRKRAQAAGTTANEVAERLKPGRRPKQHFAHAHISSPGTGTSRQTTTPASSAPSDGTPAQPPGAIVDRAGNQDAQRGHHTSGATLPYKRQAQLTSKGIDIQRLRKEGLDFFHLQAISKLMGTYNQLHDIPRSIGSAISAETLKLLRALVVRFVSEVMSRAIISREQERIAKLQTKAWRLKENQVVTTVNVKHALALYGADSLDKSAHFKSLLRKLNLDDSSEQADAEVDDEDEDEEEGDAFPDEPQFTVGGASHVAGSEVVVEDGDAASLPLKPLPLLRSIFPPFMNSPTSGLHASDVLDSLDPSVYMPWPSSSLLSICIEPPHNEDMLPEEDDVALARELEEDKALDRVDGHRDAEVEKALWARVGATGKDDQTHDHPNSDDKPAPAKPLRIVQRAPRKRKRQSVDADGSRERGTDGGSASERVVEAGLLGEDADGVEQIVPRGRRKKKAKAKGSMSDKQLLFQEPDPNGRIKSAVYILDSD</sequence>
<feature type="compositionally biased region" description="Basic and acidic residues" evidence="1">
    <location>
        <begin position="791"/>
        <end position="803"/>
    </location>
</feature>
<dbReference type="OrthoDB" id="2240312at2759"/>
<feature type="compositionally biased region" description="Basic and acidic residues" evidence="1">
    <location>
        <begin position="180"/>
        <end position="190"/>
    </location>
</feature>
<feature type="region of interest" description="Disordered" evidence="1">
    <location>
        <begin position="756"/>
        <end position="855"/>
    </location>
</feature>
<feature type="compositionally biased region" description="Acidic residues" evidence="1">
    <location>
        <begin position="607"/>
        <end position="629"/>
    </location>
</feature>
<feature type="compositionally biased region" description="Polar residues" evidence="1">
    <location>
        <begin position="256"/>
        <end position="265"/>
    </location>
</feature>
<keyword evidence="3" id="KW-1185">Reference proteome</keyword>
<dbReference type="EMBL" id="ML122259">
    <property type="protein sequence ID" value="RPD62523.1"/>
    <property type="molecule type" value="Genomic_DNA"/>
</dbReference>
<reference evidence="2" key="1">
    <citation type="journal article" date="2018" name="Genome Biol. Evol.">
        <title>Genomics and development of Lentinus tigrinus, a white-rot wood-decaying mushroom with dimorphic fruiting bodies.</title>
        <authorList>
            <person name="Wu B."/>
            <person name="Xu Z."/>
            <person name="Knudson A."/>
            <person name="Carlson A."/>
            <person name="Chen N."/>
            <person name="Kovaka S."/>
            <person name="LaButti K."/>
            <person name="Lipzen A."/>
            <person name="Pennachio C."/>
            <person name="Riley R."/>
            <person name="Schakwitz W."/>
            <person name="Umezawa K."/>
            <person name="Ohm R.A."/>
            <person name="Grigoriev I.V."/>
            <person name="Nagy L.G."/>
            <person name="Gibbons J."/>
            <person name="Hibbett D."/>
        </authorList>
    </citation>
    <scope>NUCLEOTIDE SEQUENCE [LARGE SCALE GENOMIC DNA]</scope>
    <source>
        <strain evidence="2">ALCF2SS1-6</strain>
    </source>
</reference>
<feature type="compositionally biased region" description="Polar residues" evidence="1">
    <location>
        <begin position="423"/>
        <end position="441"/>
    </location>
</feature>
<feature type="region of interest" description="Disordered" evidence="1">
    <location>
        <begin position="388"/>
        <end position="476"/>
    </location>
</feature>
<protein>
    <submittedName>
        <fullName evidence="2">Uncharacterized protein</fullName>
    </submittedName>
</protein>
<feature type="compositionally biased region" description="Basic and acidic residues" evidence="1">
    <location>
        <begin position="757"/>
        <end position="773"/>
    </location>
</feature>
<dbReference type="PANTHER" id="PTHR28079:SF1">
    <property type="entry name" value="RNA POLYMERASE I-SPECIFIC TRANSCRIPTION INITIATION FACTOR RRN5"/>
    <property type="match status" value="1"/>
</dbReference>
<dbReference type="GO" id="GO:0000182">
    <property type="term" value="F:rDNA binding"/>
    <property type="evidence" value="ECO:0007669"/>
    <property type="project" value="TreeGrafter"/>
</dbReference>
<feature type="region of interest" description="Disordered" evidence="1">
    <location>
        <begin position="237"/>
        <end position="268"/>
    </location>
</feature>
<feature type="compositionally biased region" description="Basic residues" evidence="1">
    <location>
        <begin position="831"/>
        <end position="840"/>
    </location>
</feature>
<dbReference type="GO" id="GO:0001181">
    <property type="term" value="F:RNA polymerase I general transcription initiation factor activity"/>
    <property type="evidence" value="ECO:0007669"/>
    <property type="project" value="TreeGrafter"/>
</dbReference>
<feature type="region of interest" description="Disordered" evidence="1">
    <location>
        <begin position="607"/>
        <end position="633"/>
    </location>
</feature>
<evidence type="ECO:0000313" key="3">
    <source>
        <dbReference type="Proteomes" id="UP000313359"/>
    </source>
</evidence>
<evidence type="ECO:0000256" key="1">
    <source>
        <dbReference type="SAM" id="MobiDB-lite"/>
    </source>
</evidence>
<gene>
    <name evidence="2" type="ORF">L227DRAFT_599829</name>
</gene>
<dbReference type="CDD" id="cd00167">
    <property type="entry name" value="SANT"/>
    <property type="match status" value="1"/>
</dbReference>
<dbReference type="InterPro" id="IPR039601">
    <property type="entry name" value="Rrn5"/>
</dbReference>
<dbReference type="GO" id="GO:0042790">
    <property type="term" value="P:nucleolar large rRNA transcription by RNA polymerase I"/>
    <property type="evidence" value="ECO:0007669"/>
    <property type="project" value="InterPro"/>
</dbReference>
<dbReference type="GO" id="GO:0000500">
    <property type="term" value="C:RNA polymerase I upstream activating factor complex"/>
    <property type="evidence" value="ECO:0007669"/>
    <property type="project" value="InterPro"/>
</dbReference>
<feature type="compositionally biased region" description="Basic residues" evidence="1">
    <location>
        <begin position="408"/>
        <end position="418"/>
    </location>
</feature>
<dbReference type="InterPro" id="IPR001005">
    <property type="entry name" value="SANT/Myb"/>
</dbReference>
<feature type="region of interest" description="Disordered" evidence="1">
    <location>
        <begin position="167"/>
        <end position="190"/>
    </location>
</feature>
<dbReference type="AlphaFoldDB" id="A0A5C2SFG9"/>
<organism evidence="2 3">
    <name type="scientific">Lentinus tigrinus ALCF2SS1-6</name>
    <dbReference type="NCBI Taxonomy" id="1328759"/>
    <lineage>
        <taxon>Eukaryota</taxon>
        <taxon>Fungi</taxon>
        <taxon>Dikarya</taxon>
        <taxon>Basidiomycota</taxon>
        <taxon>Agaricomycotina</taxon>
        <taxon>Agaricomycetes</taxon>
        <taxon>Polyporales</taxon>
        <taxon>Polyporaceae</taxon>
        <taxon>Lentinus</taxon>
    </lineage>
</organism>
<evidence type="ECO:0000313" key="2">
    <source>
        <dbReference type="EMBL" id="RPD62523.1"/>
    </source>
</evidence>